<accession>A0A8H6Z642</accession>
<dbReference type="PANTHER" id="PTHR45737">
    <property type="entry name" value="VON WILLEBRAND FACTOR A DOMAIN-CONTAINING PROTEIN 5A"/>
    <property type="match status" value="1"/>
</dbReference>
<feature type="compositionally biased region" description="Pro residues" evidence="1">
    <location>
        <begin position="19"/>
        <end position="29"/>
    </location>
</feature>
<gene>
    <name evidence="2" type="ORF">MSAN_00535200</name>
</gene>
<reference evidence="2" key="1">
    <citation type="submission" date="2020-05" db="EMBL/GenBank/DDBJ databases">
        <title>Mycena genomes resolve the evolution of fungal bioluminescence.</title>
        <authorList>
            <person name="Tsai I.J."/>
        </authorList>
    </citation>
    <scope>NUCLEOTIDE SEQUENCE</scope>
    <source>
        <strain evidence="2">160909Yilan</strain>
    </source>
</reference>
<comment type="caution">
    <text evidence="2">The sequence shown here is derived from an EMBL/GenBank/DDBJ whole genome shotgun (WGS) entry which is preliminary data.</text>
</comment>
<evidence type="ECO:0000256" key="1">
    <source>
        <dbReference type="SAM" id="MobiDB-lite"/>
    </source>
</evidence>
<proteinExistence type="predicted"/>
<dbReference type="PANTHER" id="PTHR45737:SF6">
    <property type="entry name" value="VON WILLEBRAND FACTOR A DOMAIN-CONTAINING PROTEIN 5A"/>
    <property type="match status" value="1"/>
</dbReference>
<evidence type="ECO:0000313" key="2">
    <source>
        <dbReference type="EMBL" id="KAF7373263.1"/>
    </source>
</evidence>
<organism evidence="2 3">
    <name type="scientific">Mycena sanguinolenta</name>
    <dbReference type="NCBI Taxonomy" id="230812"/>
    <lineage>
        <taxon>Eukaryota</taxon>
        <taxon>Fungi</taxon>
        <taxon>Dikarya</taxon>
        <taxon>Basidiomycota</taxon>
        <taxon>Agaricomycotina</taxon>
        <taxon>Agaricomycetes</taxon>
        <taxon>Agaricomycetidae</taxon>
        <taxon>Agaricales</taxon>
        <taxon>Marasmiineae</taxon>
        <taxon>Mycenaceae</taxon>
        <taxon>Mycena</taxon>
    </lineage>
</organism>
<feature type="region of interest" description="Disordered" evidence="1">
    <location>
        <begin position="1"/>
        <end position="46"/>
    </location>
</feature>
<dbReference type="AlphaFoldDB" id="A0A8H6Z642"/>
<name>A0A8H6Z642_9AGAR</name>
<keyword evidence="3" id="KW-1185">Reference proteome</keyword>
<dbReference type="Proteomes" id="UP000623467">
    <property type="component" value="Unassembled WGS sequence"/>
</dbReference>
<evidence type="ECO:0000313" key="3">
    <source>
        <dbReference type="Proteomes" id="UP000623467"/>
    </source>
</evidence>
<sequence length="400" mass="41374">MPMQSCKAKPPRRPSSSAAPPPAAPPSSSPIPVTLSHLENTPGTPPAMHALAARKIIQDLEDGKHSLAATLANPDDRDLLKRTVKASVVRLGKTYSVASTHTSFVAVDETKPDPVQPVGFAYVVPKPAPPLDTKSSKKALHVMRPASATVAASASPPADRPRGIIGGGDFFSRKNLEKSAAPAPSSAPPAPAGRVPLLLLLPAVCPPTKLQSVCSTAVAEAASVSSARRSSSSRSSVKPASTYDSIDVDAALNLAGFDSSYSSARSAAPSATWNRLTKGTKDTDNLRRVALGSAAPAQNQSFNPGAPPSADPLEALARLQSFDGCFSLNVLSVVALKSNVDIEAVRAVFPAGASDGVIASILAMAFLANKLGAGVDRDSWEGFMRRRSEGLEAKLVPFLA</sequence>
<dbReference type="OrthoDB" id="3058477at2759"/>
<dbReference type="EMBL" id="JACAZH010000003">
    <property type="protein sequence ID" value="KAF7373263.1"/>
    <property type="molecule type" value="Genomic_DNA"/>
</dbReference>
<protein>
    <submittedName>
        <fullName evidence="2">Uncharacterized protein</fullName>
    </submittedName>
</protein>